<keyword evidence="2" id="KW-1185">Reference proteome</keyword>
<protein>
    <submittedName>
        <fullName evidence="1">Uncharacterized protein</fullName>
    </submittedName>
</protein>
<reference evidence="1 2" key="1">
    <citation type="submission" date="2015-03" db="EMBL/GenBank/DDBJ databases">
        <authorList>
            <consortium name="Pathogen Informatics"/>
            <person name="Murphy D."/>
        </authorList>
    </citation>
    <scope>NUCLEOTIDE SEQUENCE [LARGE SCALE GENOMIC DNA]</scope>
    <source>
        <strain evidence="1 2">WP-931201</strain>
    </source>
</reference>
<dbReference type="EMBL" id="CVMG01000016">
    <property type="protein sequence ID" value="CRG50765.1"/>
    <property type="molecule type" value="Genomic_DNA"/>
</dbReference>
<comment type="caution">
    <text evidence="1">The sequence shown here is derived from an EMBL/GenBank/DDBJ whole genome shotgun (WGS) entry which is preliminary data.</text>
</comment>
<gene>
    <name evidence="1" type="ORF">ERS008478_02362</name>
</gene>
<evidence type="ECO:0000313" key="2">
    <source>
        <dbReference type="Proteomes" id="UP000047420"/>
    </source>
</evidence>
<name>A0ABM9TFU7_9GAMM</name>
<sequence length="121" mass="14272">MIQRKGVLCSNRVFAPGNWVGITPPIRVRLFWCIIAIRQYHNFNNSFSSVLMQQNLSVYNSLLENFLHNINFIQSEYMKPLPFIEIFSTEKTNYLNPDIFFIFITIALTICEFFNPQRVVD</sequence>
<evidence type="ECO:0000313" key="1">
    <source>
        <dbReference type="EMBL" id="CRG50765.1"/>
    </source>
</evidence>
<organism evidence="1 2">
    <name type="scientific">Yersinia wautersii</name>
    <dbReference type="NCBI Taxonomy" id="1341643"/>
    <lineage>
        <taxon>Bacteria</taxon>
        <taxon>Pseudomonadati</taxon>
        <taxon>Pseudomonadota</taxon>
        <taxon>Gammaproteobacteria</taxon>
        <taxon>Enterobacterales</taxon>
        <taxon>Yersiniaceae</taxon>
        <taxon>Yersinia</taxon>
    </lineage>
</organism>
<dbReference type="Proteomes" id="UP000047420">
    <property type="component" value="Unassembled WGS sequence"/>
</dbReference>
<proteinExistence type="predicted"/>
<accession>A0ABM9TFU7</accession>